<proteinExistence type="predicted"/>
<dbReference type="Proteomes" id="UP000054166">
    <property type="component" value="Unassembled WGS sequence"/>
</dbReference>
<reference evidence="2" key="2">
    <citation type="submission" date="2015-01" db="EMBL/GenBank/DDBJ databases">
        <title>Evolutionary Origins and Diversification of the Mycorrhizal Mutualists.</title>
        <authorList>
            <consortium name="DOE Joint Genome Institute"/>
            <consortium name="Mycorrhizal Genomics Consortium"/>
            <person name="Kohler A."/>
            <person name="Kuo A."/>
            <person name="Nagy L.G."/>
            <person name="Floudas D."/>
            <person name="Copeland A."/>
            <person name="Barry K.W."/>
            <person name="Cichocki N."/>
            <person name="Veneault-Fourrey C."/>
            <person name="LaButti K."/>
            <person name="Lindquist E.A."/>
            <person name="Lipzen A."/>
            <person name="Lundell T."/>
            <person name="Morin E."/>
            <person name="Murat C."/>
            <person name="Riley R."/>
            <person name="Ohm R."/>
            <person name="Sun H."/>
            <person name="Tunlid A."/>
            <person name="Henrissat B."/>
            <person name="Grigoriev I.V."/>
            <person name="Hibbett D.S."/>
            <person name="Martin F."/>
        </authorList>
    </citation>
    <scope>NUCLEOTIDE SEQUENCE [LARGE SCALE GENOMIC DNA]</scope>
    <source>
        <strain evidence="2">F 1598</strain>
    </source>
</reference>
<evidence type="ECO:0000313" key="1">
    <source>
        <dbReference type="EMBL" id="KIM71209.1"/>
    </source>
</evidence>
<dbReference type="InParanoid" id="A0A0C3ESY2"/>
<keyword evidence="2" id="KW-1185">Reference proteome</keyword>
<organism evidence="1 2">
    <name type="scientific">Piloderma croceum (strain F 1598)</name>
    <dbReference type="NCBI Taxonomy" id="765440"/>
    <lineage>
        <taxon>Eukaryota</taxon>
        <taxon>Fungi</taxon>
        <taxon>Dikarya</taxon>
        <taxon>Basidiomycota</taxon>
        <taxon>Agaricomycotina</taxon>
        <taxon>Agaricomycetes</taxon>
        <taxon>Agaricomycetidae</taxon>
        <taxon>Atheliales</taxon>
        <taxon>Atheliaceae</taxon>
        <taxon>Piloderma</taxon>
    </lineage>
</organism>
<gene>
    <name evidence="1" type="ORF">PILCRDRAFT_759049</name>
</gene>
<evidence type="ECO:0000313" key="2">
    <source>
        <dbReference type="Proteomes" id="UP000054166"/>
    </source>
</evidence>
<accession>A0A0C3ESY2</accession>
<dbReference type="AlphaFoldDB" id="A0A0C3ESY2"/>
<dbReference type="HOGENOM" id="CLU_2224225_0_0_1"/>
<dbReference type="EMBL" id="KN833408">
    <property type="protein sequence ID" value="KIM71209.1"/>
    <property type="molecule type" value="Genomic_DNA"/>
</dbReference>
<reference evidence="1 2" key="1">
    <citation type="submission" date="2014-04" db="EMBL/GenBank/DDBJ databases">
        <authorList>
            <consortium name="DOE Joint Genome Institute"/>
            <person name="Kuo A."/>
            <person name="Tarkka M."/>
            <person name="Buscot F."/>
            <person name="Kohler A."/>
            <person name="Nagy L.G."/>
            <person name="Floudas D."/>
            <person name="Copeland A."/>
            <person name="Barry K.W."/>
            <person name="Cichocki N."/>
            <person name="Veneault-Fourrey C."/>
            <person name="LaButti K."/>
            <person name="Lindquist E.A."/>
            <person name="Lipzen A."/>
            <person name="Lundell T."/>
            <person name="Morin E."/>
            <person name="Murat C."/>
            <person name="Sun H."/>
            <person name="Tunlid A."/>
            <person name="Henrissat B."/>
            <person name="Grigoriev I.V."/>
            <person name="Hibbett D.S."/>
            <person name="Martin F."/>
            <person name="Nordberg H.P."/>
            <person name="Cantor M.N."/>
            <person name="Hua S.X."/>
        </authorList>
    </citation>
    <scope>NUCLEOTIDE SEQUENCE [LARGE SCALE GENOMIC DNA]</scope>
    <source>
        <strain evidence="1 2">F 1598</strain>
    </source>
</reference>
<protein>
    <submittedName>
        <fullName evidence="1">Uncharacterized protein</fullName>
    </submittedName>
</protein>
<sequence>MYRCVYHYLRLSHPNSARVAHFITDTHTHNTLCPLNHITLIIFRMHSCYTHSVDRSAWLRSSLYSTIVPVILKHSNHRSRQRQCYLHSTTSISLLDSETLVEHELF</sequence>
<name>A0A0C3ESY2_PILCF</name>